<dbReference type="EMBL" id="MVIT01000077">
    <property type="protein sequence ID" value="OOV40234.1"/>
    <property type="molecule type" value="Genomic_DNA"/>
</dbReference>
<organism evidence="1 2">
    <name type="scientific">Leptospira kirschneri serovar Pomona</name>
    <dbReference type="NCBI Taxonomy" id="561005"/>
    <lineage>
        <taxon>Bacteria</taxon>
        <taxon>Pseudomonadati</taxon>
        <taxon>Spirochaetota</taxon>
        <taxon>Spirochaetia</taxon>
        <taxon>Leptospirales</taxon>
        <taxon>Leptospiraceae</taxon>
        <taxon>Leptospira</taxon>
    </lineage>
</organism>
<gene>
    <name evidence="1" type="ORF">B1J93_18050</name>
</gene>
<comment type="caution">
    <text evidence="1">The sequence shown here is derived from an EMBL/GenBank/DDBJ whole genome shotgun (WGS) entry which is preliminary data.</text>
</comment>
<reference evidence="1 2" key="1">
    <citation type="submission" date="2017-02" db="EMBL/GenBank/DDBJ databases">
        <title>Comparative genomic analysis of Brazilian Leptospira kirschneri strains of different serogroups.</title>
        <authorList>
            <person name="Moreno L.Z."/>
            <person name="Miraglia F."/>
            <person name="Kremer F.S."/>
            <person name="Eslabao M.R."/>
            <person name="Lilenbaum W."/>
            <person name="Dellagostin O.A."/>
            <person name="Moreno A.M."/>
        </authorList>
    </citation>
    <scope>NUCLEOTIDE SEQUENCE [LARGE SCALE GENOMIC DNA]</scope>
    <source>
        <strain evidence="1 2">M110/06</strain>
    </source>
</reference>
<evidence type="ECO:0000313" key="1">
    <source>
        <dbReference type="EMBL" id="OOV40234.1"/>
    </source>
</evidence>
<dbReference type="Proteomes" id="UP000191008">
    <property type="component" value="Unassembled WGS sequence"/>
</dbReference>
<name>A0A1T1DH99_9LEPT</name>
<dbReference type="AlphaFoldDB" id="A0A1T1DH99"/>
<proteinExistence type="predicted"/>
<evidence type="ECO:0000313" key="2">
    <source>
        <dbReference type="Proteomes" id="UP000191008"/>
    </source>
</evidence>
<protein>
    <submittedName>
        <fullName evidence="1">Uncharacterized protein</fullName>
    </submittedName>
</protein>
<accession>A0A1T1DH99</accession>
<sequence>MDSDYTKNDLYSEDVQVHFLKSIDFYLVLNRFLDTYLIRANCIEIIYGFYPYSLSYKYHKVINSLKL</sequence>